<evidence type="ECO:0000313" key="2">
    <source>
        <dbReference type="Proteomes" id="UP000092876"/>
    </source>
</evidence>
<gene>
    <name evidence="1" type="ORF">VAT7223_02099</name>
</gene>
<organism evidence="1 2">
    <name type="scientific">Vibrio atlanticus</name>
    <dbReference type="NCBI Taxonomy" id="693153"/>
    <lineage>
        <taxon>Bacteria</taxon>
        <taxon>Pseudomonadati</taxon>
        <taxon>Pseudomonadota</taxon>
        <taxon>Gammaproteobacteria</taxon>
        <taxon>Vibrionales</taxon>
        <taxon>Vibrionaceae</taxon>
        <taxon>Vibrio</taxon>
    </lineage>
</organism>
<proteinExistence type="predicted"/>
<dbReference type="GeneID" id="94232644"/>
<accession>A0A1C3ISG5</accession>
<protein>
    <submittedName>
        <fullName evidence="1">Uncharacterized protein</fullName>
    </submittedName>
</protein>
<name>A0A1C3ISG5_9VIBR</name>
<sequence>MKAVRNSSNCIDVIIRGSNTPSKVSMNLKKLEKSIFDNVRLSFELEGHKISDADWKRIANASNRLAALI</sequence>
<dbReference type="AlphaFoldDB" id="A0A1C3ISG5"/>
<reference evidence="2" key="1">
    <citation type="submission" date="2016-06" db="EMBL/GenBank/DDBJ databases">
        <authorList>
            <person name="Rodrigo-Torres Lidia"/>
            <person name="Arahal R.David."/>
        </authorList>
    </citation>
    <scope>NUCLEOTIDE SEQUENCE [LARGE SCALE GENOMIC DNA]</scope>
    <source>
        <strain evidence="2">CECT 7223</strain>
    </source>
</reference>
<evidence type="ECO:0000313" key="1">
    <source>
        <dbReference type="EMBL" id="SBS64267.1"/>
    </source>
</evidence>
<dbReference type="EMBL" id="FLQP01000027">
    <property type="protein sequence ID" value="SBS64267.1"/>
    <property type="molecule type" value="Genomic_DNA"/>
</dbReference>
<dbReference type="RefSeq" id="WP_065679124.1">
    <property type="nucleotide sequence ID" value="NZ_AP025460.1"/>
</dbReference>
<dbReference type="Proteomes" id="UP000092876">
    <property type="component" value="Unassembled WGS sequence"/>
</dbReference>